<dbReference type="InterPro" id="IPR006202">
    <property type="entry name" value="Neur_chan_lig-bd"/>
</dbReference>
<keyword evidence="5" id="KW-0406">Ion transport</keyword>
<dbReference type="CDD" id="cd18989">
    <property type="entry name" value="LGIC_ECD_cation"/>
    <property type="match status" value="1"/>
</dbReference>
<dbReference type="CDD" id="cd19051">
    <property type="entry name" value="LGIC_TM_cation"/>
    <property type="match status" value="1"/>
</dbReference>
<feature type="transmembrane region" description="Helical" evidence="5">
    <location>
        <begin position="374"/>
        <end position="396"/>
    </location>
</feature>
<dbReference type="PRINTS" id="PR00252">
    <property type="entry name" value="NRIONCHANNEL"/>
</dbReference>
<dbReference type="Gene3D" id="1.20.58.390">
    <property type="entry name" value="Neurotransmitter-gated ion-channel transmembrane domain"/>
    <property type="match status" value="1"/>
</dbReference>
<organism evidence="8 9">
    <name type="scientific">Aplysia californica</name>
    <name type="common">California sea hare</name>
    <dbReference type="NCBI Taxonomy" id="6500"/>
    <lineage>
        <taxon>Eukaryota</taxon>
        <taxon>Metazoa</taxon>
        <taxon>Spiralia</taxon>
        <taxon>Lophotrochozoa</taxon>
        <taxon>Mollusca</taxon>
        <taxon>Gastropoda</taxon>
        <taxon>Heterobranchia</taxon>
        <taxon>Euthyneura</taxon>
        <taxon>Tectipleura</taxon>
        <taxon>Aplysiida</taxon>
        <taxon>Aplysioidea</taxon>
        <taxon>Aplysiidae</taxon>
        <taxon>Aplysia</taxon>
    </lineage>
</organism>
<feature type="domain" description="Neurotransmitter-gated ion-channel ligand-binding" evidence="6">
    <location>
        <begin position="16"/>
        <end position="165"/>
    </location>
</feature>
<keyword evidence="8" id="KW-1185">Reference proteome</keyword>
<dbReference type="InterPro" id="IPR006029">
    <property type="entry name" value="Neurotrans-gated_channel_TM"/>
</dbReference>
<name>A0ABM1A3E6_APLCA</name>
<dbReference type="Gene3D" id="2.70.170.10">
    <property type="entry name" value="Neurotransmitter-gated ion-channel ligand-binding domain"/>
    <property type="match status" value="1"/>
</dbReference>
<accession>A0ABM1A3E6</accession>
<keyword evidence="3 5" id="KW-1133">Transmembrane helix</keyword>
<comment type="subcellular location">
    <subcellularLocation>
        <location evidence="1">Membrane</location>
        <topology evidence="1">Multi-pass membrane protein</topology>
    </subcellularLocation>
</comment>
<dbReference type="Proteomes" id="UP000694888">
    <property type="component" value="Unplaced"/>
</dbReference>
<dbReference type="InterPro" id="IPR006201">
    <property type="entry name" value="Neur_channel"/>
</dbReference>
<dbReference type="PROSITE" id="PS00236">
    <property type="entry name" value="NEUROTR_ION_CHANNEL"/>
    <property type="match status" value="1"/>
</dbReference>
<dbReference type="InterPro" id="IPR036734">
    <property type="entry name" value="Neur_chan_lig-bd_sf"/>
</dbReference>
<gene>
    <name evidence="9" type="primary">LOC101849549</name>
</gene>
<evidence type="ECO:0000256" key="1">
    <source>
        <dbReference type="ARBA" id="ARBA00004141"/>
    </source>
</evidence>
<evidence type="ECO:0000256" key="4">
    <source>
        <dbReference type="ARBA" id="ARBA00023136"/>
    </source>
</evidence>
<evidence type="ECO:0000256" key="2">
    <source>
        <dbReference type="ARBA" id="ARBA00022692"/>
    </source>
</evidence>
<feature type="domain" description="Neurotransmitter-gated ion-channel transmembrane" evidence="7">
    <location>
        <begin position="188"/>
        <end position="394"/>
    </location>
</feature>
<dbReference type="GeneID" id="101849549"/>
<comment type="similarity">
    <text evidence="5">Belongs to the ligand-gated ion channel (TC 1.A.9) family.</text>
</comment>
<dbReference type="InterPro" id="IPR036719">
    <property type="entry name" value="Neuro-gated_channel_TM_sf"/>
</dbReference>
<evidence type="ECO:0000259" key="6">
    <source>
        <dbReference type="Pfam" id="PF02931"/>
    </source>
</evidence>
<keyword evidence="2 5" id="KW-0812">Transmembrane</keyword>
<evidence type="ECO:0000313" key="9">
    <source>
        <dbReference type="RefSeq" id="XP_012940025.1"/>
    </source>
</evidence>
<dbReference type="Pfam" id="PF02931">
    <property type="entry name" value="Neur_chan_LBD"/>
    <property type="match status" value="1"/>
</dbReference>
<evidence type="ECO:0000256" key="5">
    <source>
        <dbReference type="RuleBase" id="RU000687"/>
    </source>
</evidence>
<keyword evidence="5" id="KW-0813">Transport</keyword>
<keyword evidence="4 5" id="KW-0472">Membrane</keyword>
<keyword evidence="9" id="KW-0675">Receptor</keyword>
<feature type="transmembrane region" description="Helical" evidence="5">
    <location>
        <begin position="243"/>
        <end position="265"/>
    </location>
</feature>
<protein>
    <submittedName>
        <fullName evidence="9">Acetylcholine receptor subunit alpha</fullName>
    </submittedName>
</protein>
<dbReference type="Pfam" id="PF02932">
    <property type="entry name" value="Neur_chan_memb"/>
    <property type="match status" value="1"/>
</dbReference>
<dbReference type="InterPro" id="IPR018000">
    <property type="entry name" value="Neurotransmitter_ion_chnl_CS"/>
</dbReference>
<reference evidence="9" key="1">
    <citation type="submission" date="2025-08" db="UniProtKB">
        <authorList>
            <consortium name="RefSeq"/>
        </authorList>
    </citation>
    <scope>IDENTIFICATION</scope>
</reference>
<dbReference type="PANTHER" id="PTHR18945">
    <property type="entry name" value="NEUROTRANSMITTER GATED ION CHANNEL"/>
    <property type="match status" value="1"/>
</dbReference>
<keyword evidence="5" id="KW-0407">Ion channel</keyword>
<proteinExistence type="inferred from homology"/>
<dbReference type="RefSeq" id="XP_012940025.1">
    <property type="nucleotide sequence ID" value="XM_013084571.2"/>
</dbReference>
<evidence type="ECO:0000313" key="8">
    <source>
        <dbReference type="Proteomes" id="UP000694888"/>
    </source>
</evidence>
<dbReference type="SUPFAM" id="SSF90112">
    <property type="entry name" value="Neurotransmitter-gated ion-channel transmembrane pore"/>
    <property type="match status" value="1"/>
</dbReference>
<evidence type="ECO:0000259" key="7">
    <source>
        <dbReference type="Pfam" id="PF02932"/>
    </source>
</evidence>
<evidence type="ECO:0000256" key="3">
    <source>
        <dbReference type="ARBA" id="ARBA00022989"/>
    </source>
</evidence>
<feature type="transmembrane region" description="Helical" evidence="5">
    <location>
        <begin position="182"/>
        <end position="206"/>
    </location>
</feature>
<dbReference type="InterPro" id="IPR038050">
    <property type="entry name" value="Neuro_actylchol_rec"/>
</dbReference>
<feature type="transmembrane region" description="Helical" evidence="5">
    <location>
        <begin position="213"/>
        <end position="231"/>
    </location>
</feature>
<dbReference type="SUPFAM" id="SSF63712">
    <property type="entry name" value="Nicotinic receptor ligand binding domain-like"/>
    <property type="match status" value="1"/>
</dbReference>
<sequence length="397" mass="45520">MHVLHAVRRTYERSRMITNVDEVDQIISILSYGEISWRDTSLAWNVSEYEGIDFVKLPYDSLWHPDFIVANAVNSDFITTDSYVSLFLYHTGRITVHKPMHLRTLCSFDLTYYPFDTQSCDIVFYPFFDDVGLVFEHISLHPMENPFTQSGQWSIRDRKMTPGSYHAGPIIICNVILARSQLYYIMCLIVPMLITSAMTSLVFWIPVEAGEKLSFLVSVFVSNAVFLNFIANTLPKNLNAMPRLALFLLAVNGDCLFAMIATVFIMQKHQQEQKAATMTSRDEERRSRLHHAALDVDAVTNLNQKGEEKVLRENSESGNVILQKELSDADLCRRLKRAVGKAWQSKVTDSSLPAEEDNSKAKAKTSRWHFSAKAWDRIFFVTFHVISIPFYALIFVF</sequence>